<evidence type="ECO:0000256" key="5">
    <source>
        <dbReference type="ARBA" id="ARBA00022679"/>
    </source>
</evidence>
<comment type="subcellular location">
    <subcellularLocation>
        <location evidence="2">Membrane</location>
    </subcellularLocation>
</comment>
<protein>
    <recommendedName>
        <fullName evidence="3">histidine kinase</fullName>
        <ecNumber evidence="3">2.7.13.3</ecNumber>
    </recommendedName>
</protein>
<dbReference type="SMART" id="SM00388">
    <property type="entry name" value="HisKA"/>
    <property type="match status" value="1"/>
</dbReference>
<dbReference type="Pfam" id="PF00512">
    <property type="entry name" value="HisKA"/>
    <property type="match status" value="1"/>
</dbReference>
<keyword evidence="4 7" id="KW-0597">Phosphoprotein</keyword>
<dbReference type="RefSeq" id="WP_283173273.1">
    <property type="nucleotide sequence ID" value="NZ_JAPNOA010000020.1"/>
</dbReference>
<evidence type="ECO:0000259" key="11">
    <source>
        <dbReference type="PROSITE" id="PS50885"/>
    </source>
</evidence>
<dbReference type="InterPro" id="IPR036890">
    <property type="entry name" value="HATPase_C_sf"/>
</dbReference>
<dbReference type="Gene3D" id="3.30.565.10">
    <property type="entry name" value="Histidine kinase-like ATPase, C-terminal domain"/>
    <property type="match status" value="1"/>
</dbReference>
<evidence type="ECO:0000256" key="1">
    <source>
        <dbReference type="ARBA" id="ARBA00000085"/>
    </source>
</evidence>
<dbReference type="InterPro" id="IPR011006">
    <property type="entry name" value="CheY-like_superfamily"/>
</dbReference>
<dbReference type="AlphaFoldDB" id="A0A9X3ECF7"/>
<dbReference type="SUPFAM" id="SSF55785">
    <property type="entry name" value="PYP-like sensor domain (PAS domain)"/>
    <property type="match status" value="1"/>
</dbReference>
<dbReference type="Pfam" id="PF00072">
    <property type="entry name" value="Response_reg"/>
    <property type="match status" value="1"/>
</dbReference>
<dbReference type="InterPro" id="IPR003594">
    <property type="entry name" value="HATPase_dom"/>
</dbReference>
<keyword evidence="5" id="KW-0808">Transferase</keyword>
<dbReference type="PROSITE" id="PS50885">
    <property type="entry name" value="HAMP"/>
    <property type="match status" value="1"/>
</dbReference>
<keyword evidence="6" id="KW-0418">Kinase</keyword>
<dbReference type="CDD" id="cd00082">
    <property type="entry name" value="HisKA"/>
    <property type="match status" value="1"/>
</dbReference>
<dbReference type="GO" id="GO:0000155">
    <property type="term" value="F:phosphorelay sensor kinase activity"/>
    <property type="evidence" value="ECO:0007669"/>
    <property type="project" value="InterPro"/>
</dbReference>
<evidence type="ECO:0000256" key="6">
    <source>
        <dbReference type="ARBA" id="ARBA00022777"/>
    </source>
</evidence>
<dbReference type="InterPro" id="IPR003661">
    <property type="entry name" value="HisK_dim/P_dom"/>
</dbReference>
<dbReference type="SUPFAM" id="SSF52172">
    <property type="entry name" value="CheY-like"/>
    <property type="match status" value="1"/>
</dbReference>
<comment type="caution">
    <text evidence="12">The sequence shown here is derived from an EMBL/GenBank/DDBJ whole genome shotgun (WGS) entry which is preliminary data.</text>
</comment>
<dbReference type="Proteomes" id="UP001150830">
    <property type="component" value="Unassembled WGS sequence"/>
</dbReference>
<evidence type="ECO:0000313" key="13">
    <source>
        <dbReference type="Proteomes" id="UP001150830"/>
    </source>
</evidence>
<dbReference type="GO" id="GO:0016020">
    <property type="term" value="C:membrane"/>
    <property type="evidence" value="ECO:0007669"/>
    <property type="project" value="UniProtKB-SubCell"/>
</dbReference>
<evidence type="ECO:0000256" key="8">
    <source>
        <dbReference type="SAM" id="Phobius"/>
    </source>
</evidence>
<dbReference type="SMART" id="SM00448">
    <property type="entry name" value="REC"/>
    <property type="match status" value="1"/>
</dbReference>
<dbReference type="InterPro" id="IPR036097">
    <property type="entry name" value="HisK_dim/P_sf"/>
</dbReference>
<dbReference type="PANTHER" id="PTHR43065:SF42">
    <property type="entry name" value="TWO-COMPONENT SENSOR PPRA"/>
    <property type="match status" value="1"/>
</dbReference>
<dbReference type="CDD" id="cd06225">
    <property type="entry name" value="HAMP"/>
    <property type="match status" value="1"/>
</dbReference>
<dbReference type="InterPro" id="IPR004358">
    <property type="entry name" value="Sig_transdc_His_kin-like_C"/>
</dbReference>
<dbReference type="SUPFAM" id="SSF47384">
    <property type="entry name" value="Homodimeric domain of signal transducing histidine kinase"/>
    <property type="match status" value="1"/>
</dbReference>
<evidence type="ECO:0000256" key="4">
    <source>
        <dbReference type="ARBA" id="ARBA00022553"/>
    </source>
</evidence>
<dbReference type="Pfam" id="PF12860">
    <property type="entry name" value="PAS_7"/>
    <property type="match status" value="1"/>
</dbReference>
<keyword evidence="8" id="KW-1133">Transmembrane helix</keyword>
<evidence type="ECO:0000256" key="3">
    <source>
        <dbReference type="ARBA" id="ARBA00012438"/>
    </source>
</evidence>
<dbReference type="InterPro" id="IPR001789">
    <property type="entry name" value="Sig_transdc_resp-reg_receiver"/>
</dbReference>
<dbReference type="Pfam" id="PF00672">
    <property type="entry name" value="HAMP"/>
    <property type="match status" value="1"/>
</dbReference>
<evidence type="ECO:0000313" key="12">
    <source>
        <dbReference type="EMBL" id="MCY0965058.1"/>
    </source>
</evidence>
<feature type="transmembrane region" description="Helical" evidence="8">
    <location>
        <begin position="286"/>
        <end position="308"/>
    </location>
</feature>
<dbReference type="Pfam" id="PF02518">
    <property type="entry name" value="HATPase_c"/>
    <property type="match status" value="1"/>
</dbReference>
<evidence type="ECO:0000256" key="7">
    <source>
        <dbReference type="PROSITE-ProRule" id="PRU00169"/>
    </source>
</evidence>
<proteinExistence type="predicted"/>
<name>A0A9X3ECF7_9GAMM</name>
<keyword evidence="8" id="KW-0472">Membrane</keyword>
<dbReference type="Gene3D" id="1.10.287.130">
    <property type="match status" value="1"/>
</dbReference>
<organism evidence="12 13">
    <name type="scientific">Parathalassolituus penaei</name>
    <dbReference type="NCBI Taxonomy" id="2997323"/>
    <lineage>
        <taxon>Bacteria</taxon>
        <taxon>Pseudomonadati</taxon>
        <taxon>Pseudomonadota</taxon>
        <taxon>Gammaproteobacteria</taxon>
        <taxon>Oceanospirillales</taxon>
        <taxon>Oceanospirillaceae</taxon>
        <taxon>Parathalassolituus</taxon>
    </lineage>
</organism>
<gene>
    <name evidence="12" type="ORF">OUO13_07655</name>
</gene>
<dbReference type="SMART" id="SM00304">
    <property type="entry name" value="HAMP"/>
    <property type="match status" value="1"/>
</dbReference>
<dbReference type="EMBL" id="JAPNOA010000020">
    <property type="protein sequence ID" value="MCY0965058.1"/>
    <property type="molecule type" value="Genomic_DNA"/>
</dbReference>
<dbReference type="EC" id="2.7.13.3" evidence="3"/>
<keyword evidence="13" id="KW-1185">Reference proteome</keyword>
<accession>A0A9X3ECF7</accession>
<dbReference type="SMART" id="SM00387">
    <property type="entry name" value="HATPase_c"/>
    <property type="match status" value="1"/>
</dbReference>
<dbReference type="InterPro" id="IPR035965">
    <property type="entry name" value="PAS-like_dom_sf"/>
</dbReference>
<dbReference type="PROSITE" id="PS50110">
    <property type="entry name" value="RESPONSE_REGULATORY"/>
    <property type="match status" value="1"/>
</dbReference>
<dbReference type="PANTHER" id="PTHR43065">
    <property type="entry name" value="SENSOR HISTIDINE KINASE"/>
    <property type="match status" value="1"/>
</dbReference>
<feature type="modified residue" description="4-aspartylphosphate" evidence="7">
    <location>
        <position position="800"/>
    </location>
</feature>
<dbReference type="InterPro" id="IPR003660">
    <property type="entry name" value="HAMP_dom"/>
</dbReference>
<dbReference type="Gene3D" id="3.40.50.2300">
    <property type="match status" value="1"/>
</dbReference>
<reference evidence="12" key="1">
    <citation type="submission" date="2022-11" db="EMBL/GenBank/DDBJ databases">
        <title>Parathalassolutuus dongxingensis gen. nov., sp. nov., a novel member of family Oceanospirillaceae isolated from a coastal shrimp pond in Guangxi, China.</title>
        <authorList>
            <person name="Chen H."/>
        </authorList>
    </citation>
    <scope>NUCLEOTIDE SEQUENCE</scope>
    <source>
        <strain evidence="12">G-43</strain>
    </source>
</reference>
<dbReference type="SUPFAM" id="SSF55874">
    <property type="entry name" value="ATPase domain of HSP90 chaperone/DNA topoisomerase II/histidine kinase"/>
    <property type="match status" value="1"/>
</dbReference>
<evidence type="ECO:0000259" key="10">
    <source>
        <dbReference type="PROSITE" id="PS50110"/>
    </source>
</evidence>
<dbReference type="PRINTS" id="PR00344">
    <property type="entry name" value="BCTRLSENSOR"/>
</dbReference>
<evidence type="ECO:0000256" key="2">
    <source>
        <dbReference type="ARBA" id="ARBA00004370"/>
    </source>
</evidence>
<sequence>MLNRLLPARWRSLRAGSRLLLAFLVLATSTIGLAFMGWRSLNDTEQAVAAFEQHSLPEISRSLELAERTANLAAMAPYLAGVSSPFMLQGLSQTLEEKIRHVLELAATLPQLDAASPDLQPLLEQLERNTNNLINTTRQTLFIREDIRQAGYRLHQLQQRINGDAATVTSLVNLLLLTTRADDNSELLSLQQQCDQQLTAIRASVADENDIEQLQLLCSDEHQSLASLRRQQLQQEEQSAWLLASTRAISEQLSNAVTHFVDQTRQRINRESRQVAHTATSGQTGILLISLLCLLAAGGGIAIVGSLGRGLTQVTAVMTRLASGNVEQQTPAIERRDELGELARAFEVFRENAVEKERISRHLSEQTRLLETVFSNITDGLSVFDSEGRLLAWNPHYARILAIPANSIRKGMTLTELHNLLPAAAREGWSQMGTLLDMNEINRQRQSSNLRFERHFSDGREVEFRSSPLPTGGFVTLYTDVTERKTIEAQLRQAQKMEVLGQLTGGVAHDFNNLLAAMFGNLQLLDDSISTGLFSDPDDQSRALKRVRRALAAAERGNNLTRRLLAFSRKQQLEPKPIHVDDLIRGMDDLFEYSIADPVKLELDLNSRGAEVEVDPSQLENALLNLAINACAAMPDGGSLRISSRCIQRNGSGWVNIRITDTGCGIPRELLARVFEPFFTTKDIGEGSGLGLSMVYGFVKQSHGDIHINSEVGKGTRISILLPQLPASRQTATTPATNTDNNGPTALSAHLLLVEDDEQVALATIEQLESLGYGCVHVTSAEQALQTLANGLQVSLVLSDINLGAGQHGLSLRQQLADTYPQLPVVLTSGLNAQQLQQRYGINPQPLLPKPFQRQQLATVIRDCLENGSPV</sequence>
<keyword evidence="8" id="KW-0812">Transmembrane</keyword>
<feature type="domain" description="Response regulatory" evidence="10">
    <location>
        <begin position="750"/>
        <end position="865"/>
    </location>
</feature>
<dbReference type="SUPFAM" id="SSF158472">
    <property type="entry name" value="HAMP domain-like"/>
    <property type="match status" value="1"/>
</dbReference>
<dbReference type="InterPro" id="IPR038188">
    <property type="entry name" value="TorS_sensor_sf"/>
</dbReference>
<dbReference type="InterPro" id="IPR005467">
    <property type="entry name" value="His_kinase_dom"/>
</dbReference>
<dbReference type="Gene3D" id="3.30.450.20">
    <property type="entry name" value="PAS domain"/>
    <property type="match status" value="1"/>
</dbReference>
<dbReference type="Gene3D" id="1.20.58.920">
    <property type="match status" value="1"/>
</dbReference>
<dbReference type="Gene3D" id="6.10.340.10">
    <property type="match status" value="1"/>
</dbReference>
<feature type="domain" description="HAMP" evidence="11">
    <location>
        <begin position="305"/>
        <end position="358"/>
    </location>
</feature>
<dbReference type="PROSITE" id="PS50109">
    <property type="entry name" value="HIS_KIN"/>
    <property type="match status" value="1"/>
</dbReference>
<comment type="catalytic activity">
    <reaction evidence="1">
        <text>ATP + protein L-histidine = ADP + protein N-phospho-L-histidine.</text>
        <dbReference type="EC" id="2.7.13.3"/>
    </reaction>
</comment>
<feature type="domain" description="Histidine kinase" evidence="9">
    <location>
        <begin position="506"/>
        <end position="726"/>
    </location>
</feature>
<evidence type="ECO:0000259" key="9">
    <source>
        <dbReference type="PROSITE" id="PS50109"/>
    </source>
</evidence>